<dbReference type="Gene3D" id="3.40.50.1000">
    <property type="entry name" value="HAD superfamily/HAD-like"/>
    <property type="match status" value="1"/>
</dbReference>
<feature type="domain" description="BF1531-like N-terminal" evidence="1">
    <location>
        <begin position="63"/>
        <end position="232"/>
    </location>
</feature>
<dbReference type="Proteomes" id="UP000283975">
    <property type="component" value="Unassembled WGS sequence"/>
</dbReference>
<dbReference type="NCBIfam" id="TIGR01681">
    <property type="entry name" value="HAD-SF-IIIC"/>
    <property type="match status" value="1"/>
</dbReference>
<dbReference type="Pfam" id="PF21211">
    <property type="entry name" value="FkbH_N"/>
    <property type="match status" value="1"/>
</dbReference>
<dbReference type="Gene3D" id="3.40.50.1110">
    <property type="entry name" value="SGNH hydrolase"/>
    <property type="match status" value="1"/>
</dbReference>
<dbReference type="InterPro" id="IPR010033">
    <property type="entry name" value="HAD_SF_ppase_IIIC"/>
</dbReference>
<dbReference type="InterPro" id="IPR049369">
    <property type="entry name" value="BF1531-like_N"/>
</dbReference>
<gene>
    <name evidence="2" type="ORF">DW839_06050</name>
</gene>
<proteinExistence type="predicted"/>
<name>A0A414AYD9_9FIRM</name>
<sequence length="591" mass="69122">MIKELEYPFDSAGVLRKKRALKKRCLEQRENWLEIRIAVLCGSTVADICDILELFLLNEGIRPQFYQSEFGKYWEDAVFDNPELEHFRPQVIWIHTSTRNINSMPDITDSENHIKDKLKQEEDKLLMMWEQLEKRYGCPIIQNNFERPLYRILGNQDIADEAGGSNFVFRLNDYIYRYKQSHANFYVHDVDGISACFGLRSWQEPRYWYLYKYALNINAIPELSYNLFTIVKSLFGKNKKVLALDADNTLWGGVIGDCGAENIELGAETASGQMYLEWQQYIRRLKKCGILLAIVSKNEQKSVEEGLEHPSGVLRAKDFAVVRSNWENKDINLQYIAEALNIGLEQIVFIDDNPAERRLVETNLPMVSIVNEDKAERFIQVLDAAGHFESTVLTKEDLKRNDMYRENEKRSRFQETFVDYDDFLKNLQMKAVIKKFEPLYVSRITQLINKTNQFNFTMLRCTEEEVRRIMLDSSYMTLYGQLSDVFGDNGIVSLMIGEKKNSILHICLFVMSCRVFKRNMEYAMMDAAVVWCMDNQIEKIKGYYIPGAKNQILKEKFAEFGFVKQDEDENGNSTWELEIDHYQNKNHVISL</sequence>
<dbReference type="EMBL" id="QSHZ01000005">
    <property type="protein sequence ID" value="RHC57279.1"/>
    <property type="molecule type" value="Genomic_DNA"/>
</dbReference>
<dbReference type="NCBIfam" id="TIGR01686">
    <property type="entry name" value="FkbH"/>
    <property type="match status" value="1"/>
</dbReference>
<organism evidence="2 3">
    <name type="scientific">Enterocloster bolteae</name>
    <dbReference type="NCBI Taxonomy" id="208479"/>
    <lineage>
        <taxon>Bacteria</taxon>
        <taxon>Bacillati</taxon>
        <taxon>Bacillota</taxon>
        <taxon>Clostridia</taxon>
        <taxon>Lachnospirales</taxon>
        <taxon>Lachnospiraceae</taxon>
        <taxon>Enterocloster</taxon>
    </lineage>
</organism>
<comment type="caution">
    <text evidence="2">The sequence shown here is derived from an EMBL/GenBank/DDBJ whole genome shotgun (WGS) entry which is preliminary data.</text>
</comment>
<evidence type="ECO:0000313" key="3">
    <source>
        <dbReference type="Proteomes" id="UP000283975"/>
    </source>
</evidence>
<reference evidence="2 3" key="1">
    <citation type="submission" date="2018-08" db="EMBL/GenBank/DDBJ databases">
        <title>A genome reference for cultivated species of the human gut microbiota.</title>
        <authorList>
            <person name="Zou Y."/>
            <person name="Xue W."/>
            <person name="Luo G."/>
        </authorList>
    </citation>
    <scope>NUCLEOTIDE SEQUENCE [LARGE SCALE GENOMIC DNA]</scope>
    <source>
        <strain evidence="2 3">AM35-14</strain>
    </source>
</reference>
<protein>
    <submittedName>
        <fullName evidence="2">HAD-IIIC family phosphatase</fullName>
    </submittedName>
</protein>
<dbReference type="AlphaFoldDB" id="A0A414AYD9"/>
<accession>A0A414AYD9</accession>
<dbReference type="InterPro" id="IPR023214">
    <property type="entry name" value="HAD_sf"/>
</dbReference>
<evidence type="ECO:0000313" key="2">
    <source>
        <dbReference type="EMBL" id="RHC57279.1"/>
    </source>
</evidence>
<evidence type="ECO:0000259" key="1">
    <source>
        <dbReference type="Pfam" id="PF21211"/>
    </source>
</evidence>
<dbReference type="InterPro" id="IPR036514">
    <property type="entry name" value="SGNH_hydro_sf"/>
</dbReference>
<dbReference type="SUPFAM" id="SSF56784">
    <property type="entry name" value="HAD-like"/>
    <property type="match status" value="1"/>
</dbReference>
<dbReference type="InterPro" id="IPR036412">
    <property type="entry name" value="HAD-like_sf"/>
</dbReference>
<dbReference type="InterPro" id="IPR010037">
    <property type="entry name" value="FkbH_domain"/>
</dbReference>